<proteinExistence type="predicted"/>
<dbReference type="Proteomes" id="UP000269412">
    <property type="component" value="Unassembled WGS sequence"/>
</dbReference>
<keyword evidence="2" id="KW-1185">Reference proteome</keyword>
<evidence type="ECO:0000313" key="1">
    <source>
        <dbReference type="EMBL" id="RKR14491.1"/>
    </source>
</evidence>
<evidence type="ECO:0000313" key="2">
    <source>
        <dbReference type="Proteomes" id="UP000269412"/>
    </source>
</evidence>
<dbReference type="RefSeq" id="WP_121063754.1">
    <property type="nucleotide sequence ID" value="NZ_RBIQ01000007.1"/>
</dbReference>
<dbReference type="OrthoDB" id="663842at2"/>
<reference evidence="1 2" key="1">
    <citation type="submission" date="2018-10" db="EMBL/GenBank/DDBJ databases">
        <title>Genomic Encyclopedia of Archaeal and Bacterial Type Strains, Phase II (KMG-II): from individual species to whole genera.</title>
        <authorList>
            <person name="Goeker M."/>
        </authorList>
    </citation>
    <scope>NUCLEOTIDE SEQUENCE [LARGE SCALE GENOMIC DNA]</scope>
    <source>
        <strain evidence="1 2">DSM 25230</strain>
    </source>
</reference>
<dbReference type="AlphaFoldDB" id="A0A495ECU6"/>
<sequence length="161" mass="18600">MKLFFSSILLILSFLSPNLTEIRKNFILASDSKEVSEKLYTALENITKESKPILVAYKGASATLKAKHSKGIKQKKSFFKEGVGYLEFSIEKAPKNIEIRCLRLSVQENSPKILKYQKNIEEDKQFLIDNYKKITDKTIKKFIKDYVMQSSLFDASEKKLF</sequence>
<organism evidence="1 2">
    <name type="scientific">Maribacter vaceletii</name>
    <dbReference type="NCBI Taxonomy" id="1206816"/>
    <lineage>
        <taxon>Bacteria</taxon>
        <taxon>Pseudomonadati</taxon>
        <taxon>Bacteroidota</taxon>
        <taxon>Flavobacteriia</taxon>
        <taxon>Flavobacteriales</taxon>
        <taxon>Flavobacteriaceae</taxon>
        <taxon>Maribacter</taxon>
    </lineage>
</organism>
<gene>
    <name evidence="1" type="ORF">CLV91_0568</name>
</gene>
<comment type="caution">
    <text evidence="1">The sequence shown here is derived from an EMBL/GenBank/DDBJ whole genome shotgun (WGS) entry which is preliminary data.</text>
</comment>
<name>A0A495ECU6_9FLAO</name>
<protein>
    <submittedName>
        <fullName evidence="1">Uncharacterized protein</fullName>
    </submittedName>
</protein>
<accession>A0A495ECU6</accession>
<dbReference type="EMBL" id="RBIQ01000007">
    <property type="protein sequence ID" value="RKR14491.1"/>
    <property type="molecule type" value="Genomic_DNA"/>
</dbReference>